<dbReference type="AlphaFoldDB" id="A0A182LTW5"/>
<dbReference type="InterPro" id="IPR001304">
    <property type="entry name" value="C-type_lectin-like"/>
</dbReference>
<dbReference type="InterPro" id="IPR016187">
    <property type="entry name" value="CTDL_fold"/>
</dbReference>
<dbReference type="SMART" id="SM00034">
    <property type="entry name" value="CLECT"/>
    <property type="match status" value="1"/>
</dbReference>
<reference evidence="3" key="2">
    <citation type="submission" date="2020-05" db="UniProtKB">
        <authorList>
            <consortium name="EnsemblMetazoa"/>
        </authorList>
    </citation>
    <scope>IDENTIFICATION</scope>
    <source>
        <strain evidence="3">A-37</strain>
    </source>
</reference>
<dbReference type="EMBL" id="AXCM01013165">
    <property type="status" value="NOT_ANNOTATED_CDS"/>
    <property type="molecule type" value="Genomic_DNA"/>
</dbReference>
<dbReference type="Gene3D" id="3.10.100.10">
    <property type="entry name" value="Mannose-Binding Protein A, subunit A"/>
    <property type="match status" value="1"/>
</dbReference>
<reference evidence="4" key="1">
    <citation type="submission" date="2013-09" db="EMBL/GenBank/DDBJ databases">
        <title>The Genome Sequence of Anopheles culicifacies species A.</title>
        <authorList>
            <consortium name="The Broad Institute Genomics Platform"/>
            <person name="Neafsey D.E."/>
            <person name="Besansky N."/>
            <person name="Howell P."/>
            <person name="Walton C."/>
            <person name="Young S.K."/>
            <person name="Zeng Q."/>
            <person name="Gargeya S."/>
            <person name="Fitzgerald M."/>
            <person name="Haas B."/>
            <person name="Abouelleil A."/>
            <person name="Allen A.W."/>
            <person name="Alvarado L."/>
            <person name="Arachchi H.M."/>
            <person name="Berlin A.M."/>
            <person name="Chapman S.B."/>
            <person name="Gainer-Dewar J."/>
            <person name="Goldberg J."/>
            <person name="Griggs A."/>
            <person name="Gujja S."/>
            <person name="Hansen M."/>
            <person name="Howarth C."/>
            <person name="Imamovic A."/>
            <person name="Ireland A."/>
            <person name="Larimer J."/>
            <person name="McCowan C."/>
            <person name="Murphy C."/>
            <person name="Pearson M."/>
            <person name="Poon T.W."/>
            <person name="Priest M."/>
            <person name="Roberts A."/>
            <person name="Saif S."/>
            <person name="Shea T."/>
            <person name="Sisk P."/>
            <person name="Sykes S."/>
            <person name="Wortman J."/>
            <person name="Nusbaum C."/>
            <person name="Birren B."/>
        </authorList>
    </citation>
    <scope>NUCLEOTIDE SEQUENCE [LARGE SCALE GENOMIC DNA]</scope>
    <source>
        <strain evidence="4">A-37</strain>
    </source>
</reference>
<name>A0A182LTW5_9DIPT</name>
<dbReference type="InterPro" id="IPR016186">
    <property type="entry name" value="C-type_lectin-like/link_sf"/>
</dbReference>
<dbReference type="CDD" id="cd00037">
    <property type="entry name" value="CLECT"/>
    <property type="match status" value="1"/>
</dbReference>
<proteinExistence type="predicted"/>
<dbReference type="PROSITE" id="PS50041">
    <property type="entry name" value="C_TYPE_LECTIN_2"/>
    <property type="match status" value="1"/>
</dbReference>
<dbReference type="VEuPathDB" id="VectorBase:ACUA001860"/>
<sequence length="146" mass="16398">MYTKHSGVVILGAVLLVLPTVLMLRYTVHNTYVVFFEALTQCIKNGGELVSIESAYQQNQIWNAIKKAGPTTESWWTSGTDLGMEGSWIWLARNMRFGKYHNFYSGEPNNAHAAEHCLAIAGGTLSGRWIDVNCNITLFYVCQYVN</sequence>
<evidence type="ECO:0000313" key="4">
    <source>
        <dbReference type="Proteomes" id="UP000075883"/>
    </source>
</evidence>
<keyword evidence="4" id="KW-1185">Reference proteome</keyword>
<evidence type="ECO:0000313" key="3">
    <source>
        <dbReference type="EnsemblMetazoa" id="ACUA001860-PA"/>
    </source>
</evidence>
<dbReference type="Pfam" id="PF00059">
    <property type="entry name" value="Lectin_C"/>
    <property type="match status" value="1"/>
</dbReference>
<feature type="domain" description="C-type lectin" evidence="2">
    <location>
        <begin position="26"/>
        <end position="143"/>
    </location>
</feature>
<dbReference type="PANTHER" id="PTHR22803">
    <property type="entry name" value="MANNOSE, PHOSPHOLIPASE, LECTIN RECEPTOR RELATED"/>
    <property type="match status" value="1"/>
</dbReference>
<dbReference type="InterPro" id="IPR050111">
    <property type="entry name" value="C-type_lectin/snaclec_domain"/>
</dbReference>
<evidence type="ECO:0000259" key="2">
    <source>
        <dbReference type="PROSITE" id="PS50041"/>
    </source>
</evidence>
<dbReference type="SUPFAM" id="SSF56436">
    <property type="entry name" value="C-type lectin-like"/>
    <property type="match status" value="1"/>
</dbReference>
<dbReference type="Proteomes" id="UP000075883">
    <property type="component" value="Unassembled WGS sequence"/>
</dbReference>
<organism evidence="3 4">
    <name type="scientific">Anopheles culicifacies</name>
    <dbReference type="NCBI Taxonomy" id="139723"/>
    <lineage>
        <taxon>Eukaryota</taxon>
        <taxon>Metazoa</taxon>
        <taxon>Ecdysozoa</taxon>
        <taxon>Arthropoda</taxon>
        <taxon>Hexapoda</taxon>
        <taxon>Insecta</taxon>
        <taxon>Pterygota</taxon>
        <taxon>Neoptera</taxon>
        <taxon>Endopterygota</taxon>
        <taxon>Diptera</taxon>
        <taxon>Nematocera</taxon>
        <taxon>Culicoidea</taxon>
        <taxon>Culicidae</taxon>
        <taxon>Anophelinae</taxon>
        <taxon>Anopheles</taxon>
        <taxon>culicifacies species complex</taxon>
    </lineage>
</organism>
<dbReference type="InterPro" id="IPR018378">
    <property type="entry name" value="C-type_lectin_CS"/>
</dbReference>
<evidence type="ECO:0000256" key="1">
    <source>
        <dbReference type="ARBA" id="ARBA00023157"/>
    </source>
</evidence>
<accession>A0A182LTW5</accession>
<dbReference type="STRING" id="139723.A0A182LTW5"/>
<dbReference type="EnsemblMetazoa" id="ACUA001860-RA">
    <property type="protein sequence ID" value="ACUA001860-PA"/>
    <property type="gene ID" value="ACUA001860"/>
</dbReference>
<protein>
    <recommendedName>
        <fullName evidence="2">C-type lectin domain-containing protein</fullName>
    </recommendedName>
</protein>
<keyword evidence="1" id="KW-1015">Disulfide bond</keyword>
<dbReference type="PROSITE" id="PS00615">
    <property type="entry name" value="C_TYPE_LECTIN_1"/>
    <property type="match status" value="1"/>
</dbReference>